<keyword evidence="4 8" id="KW-0418">Kinase</keyword>
<evidence type="ECO:0000256" key="2">
    <source>
        <dbReference type="ARBA" id="ARBA00012438"/>
    </source>
</evidence>
<protein>
    <recommendedName>
        <fullName evidence="2">histidine kinase</fullName>
        <ecNumber evidence="2">2.7.13.3</ecNumber>
    </recommendedName>
</protein>
<feature type="transmembrane region" description="Helical" evidence="6">
    <location>
        <begin position="54"/>
        <end position="72"/>
    </location>
</feature>
<dbReference type="Pfam" id="PF02518">
    <property type="entry name" value="HATPase_c"/>
    <property type="match status" value="1"/>
</dbReference>
<dbReference type="Gene3D" id="3.30.565.10">
    <property type="entry name" value="Histidine kinase-like ATPase, C-terminal domain"/>
    <property type="match status" value="1"/>
</dbReference>
<evidence type="ECO:0000313" key="8">
    <source>
        <dbReference type="EMBL" id="SFH59644.1"/>
    </source>
</evidence>
<dbReference type="RefSeq" id="WP_093369760.1">
    <property type="nucleotide sequence ID" value="NZ_FOQA01000001.1"/>
</dbReference>
<dbReference type="EC" id="2.7.13.3" evidence="2"/>
<evidence type="ECO:0000259" key="7">
    <source>
        <dbReference type="PROSITE" id="PS50109"/>
    </source>
</evidence>
<keyword evidence="4 8" id="KW-0808">Transferase</keyword>
<dbReference type="PANTHER" id="PTHR43547:SF2">
    <property type="entry name" value="HYBRID SIGNAL TRANSDUCTION HISTIDINE KINASE C"/>
    <property type="match status" value="1"/>
</dbReference>
<dbReference type="STRING" id="69895.SAMN05192551_101707"/>
<dbReference type="OrthoDB" id="1791938at2"/>
<dbReference type="PANTHER" id="PTHR43547">
    <property type="entry name" value="TWO-COMPONENT HISTIDINE KINASE"/>
    <property type="match status" value="1"/>
</dbReference>
<name>A0A1I3BBJ3_9FIRM</name>
<dbReference type="SUPFAM" id="SSF55874">
    <property type="entry name" value="ATPase domain of HSP90 chaperone/DNA topoisomerase II/histidine kinase"/>
    <property type="match status" value="1"/>
</dbReference>
<dbReference type="PROSITE" id="PS50109">
    <property type="entry name" value="HIS_KIN"/>
    <property type="match status" value="1"/>
</dbReference>
<dbReference type="InterPro" id="IPR003594">
    <property type="entry name" value="HATPase_dom"/>
</dbReference>
<dbReference type="PRINTS" id="PR00344">
    <property type="entry name" value="BCTRLSENSOR"/>
</dbReference>
<keyword evidence="5" id="KW-0902">Two-component regulatory system</keyword>
<organism evidence="8 9">
    <name type="scientific">Tindallia magadiensis</name>
    <dbReference type="NCBI Taxonomy" id="69895"/>
    <lineage>
        <taxon>Bacteria</taxon>
        <taxon>Bacillati</taxon>
        <taxon>Bacillota</taxon>
        <taxon>Clostridia</taxon>
        <taxon>Peptostreptococcales</taxon>
        <taxon>Tindalliaceae</taxon>
        <taxon>Tindallia</taxon>
    </lineage>
</organism>
<proteinExistence type="predicted"/>
<dbReference type="InterPro" id="IPR004358">
    <property type="entry name" value="Sig_transdc_His_kin-like_C"/>
</dbReference>
<dbReference type="InterPro" id="IPR005467">
    <property type="entry name" value="His_kinase_dom"/>
</dbReference>
<keyword evidence="6" id="KW-0472">Membrane</keyword>
<evidence type="ECO:0000256" key="3">
    <source>
        <dbReference type="ARBA" id="ARBA00022553"/>
    </source>
</evidence>
<feature type="transmembrane region" description="Helical" evidence="6">
    <location>
        <begin position="148"/>
        <end position="174"/>
    </location>
</feature>
<evidence type="ECO:0000256" key="6">
    <source>
        <dbReference type="SAM" id="Phobius"/>
    </source>
</evidence>
<dbReference type="GO" id="GO:0000155">
    <property type="term" value="F:phosphorelay sensor kinase activity"/>
    <property type="evidence" value="ECO:0007669"/>
    <property type="project" value="TreeGrafter"/>
</dbReference>
<reference evidence="9" key="1">
    <citation type="submission" date="2016-10" db="EMBL/GenBank/DDBJ databases">
        <authorList>
            <person name="Varghese N."/>
            <person name="Submissions S."/>
        </authorList>
    </citation>
    <scope>NUCLEOTIDE SEQUENCE [LARGE SCALE GENOMIC DNA]</scope>
    <source>
        <strain evidence="9">Z-7934</strain>
    </source>
</reference>
<dbReference type="Proteomes" id="UP000199287">
    <property type="component" value="Unassembled WGS sequence"/>
</dbReference>
<keyword evidence="3" id="KW-0597">Phosphoprotein</keyword>
<keyword evidence="6" id="KW-0812">Transmembrane</keyword>
<dbReference type="InterPro" id="IPR036890">
    <property type="entry name" value="HATPase_C_sf"/>
</dbReference>
<dbReference type="SMART" id="SM00387">
    <property type="entry name" value="HATPase_c"/>
    <property type="match status" value="1"/>
</dbReference>
<evidence type="ECO:0000256" key="1">
    <source>
        <dbReference type="ARBA" id="ARBA00000085"/>
    </source>
</evidence>
<comment type="catalytic activity">
    <reaction evidence="1">
        <text>ATP + protein L-histidine = ADP + protein N-phospho-L-histidine.</text>
        <dbReference type="EC" id="2.7.13.3"/>
    </reaction>
</comment>
<keyword evidence="6" id="KW-1133">Transmembrane helix</keyword>
<evidence type="ECO:0000313" key="9">
    <source>
        <dbReference type="Proteomes" id="UP000199287"/>
    </source>
</evidence>
<feature type="domain" description="Histidine kinase" evidence="7">
    <location>
        <begin position="191"/>
        <end position="418"/>
    </location>
</feature>
<dbReference type="AlphaFoldDB" id="A0A1I3BBJ3"/>
<gene>
    <name evidence="8" type="ORF">SAMN05192551_101707</name>
</gene>
<evidence type="ECO:0000256" key="5">
    <source>
        <dbReference type="ARBA" id="ARBA00023012"/>
    </source>
</evidence>
<accession>A0A1I3BBJ3</accession>
<keyword evidence="9" id="KW-1185">Reference proteome</keyword>
<feature type="transmembrane region" description="Helical" evidence="6">
    <location>
        <begin position="117"/>
        <end position="136"/>
    </location>
</feature>
<dbReference type="CDD" id="cd00075">
    <property type="entry name" value="HATPase"/>
    <property type="match status" value="1"/>
</dbReference>
<feature type="transmembrane region" description="Helical" evidence="6">
    <location>
        <begin position="7"/>
        <end position="26"/>
    </location>
</feature>
<feature type="transmembrane region" description="Helical" evidence="6">
    <location>
        <begin position="84"/>
        <end position="105"/>
    </location>
</feature>
<evidence type="ECO:0000256" key="4">
    <source>
        <dbReference type="ARBA" id="ARBA00022777"/>
    </source>
</evidence>
<sequence>MEWNRKNVENLILVTMIITFSGQIYLSPLPSVFRLSMAVAALTVTLIHFQKLPVMLVCGTVAFTIPLFRAFVDYMSISSVGFIQLFWIYAPVAIYYFSYGILFEFLQIRKKLQSPMLFMFSLWFVDSFSNLMELSLRQLLNRTEIGDTILQIIVIGMIRTVLTYFLYNTTLYYIERYDRSLKEKKYRETLLFLSRLRSELFFIRKSIADIEEAMKESYSLYQQLKPGVLKEQALSVTKNIHEIKKDYARVVEGMEKALAGEEDFSIMSVREIFELLKENYISLSTNENLDIRFVFQCRNNLITSEYYPLVSILNNLIVNALEAIDQEGSIVVKAFQEKEYYHFQVIDNGKGVDPKDLDLLFLPGYSTKYNEVTGKMSTGIGLSHVKEIVENHFSGTIQVDTLHQGKWTRFWIQIPVKRILEVAS</sequence>
<dbReference type="EMBL" id="FOQA01000001">
    <property type="protein sequence ID" value="SFH59644.1"/>
    <property type="molecule type" value="Genomic_DNA"/>
</dbReference>